<dbReference type="Pfam" id="PF05685">
    <property type="entry name" value="Uma2"/>
    <property type="match status" value="1"/>
</dbReference>
<dbReference type="RefSeq" id="WP_015157613.1">
    <property type="nucleotide sequence ID" value="NC_019697.1"/>
</dbReference>
<keyword evidence="3" id="KW-1185">Reference proteome</keyword>
<dbReference type="SUPFAM" id="SSF52980">
    <property type="entry name" value="Restriction endonuclease-like"/>
    <property type="match status" value="1"/>
</dbReference>
<sequence length="189" mass="21588">MISATENFPQFTPLEYLEWEAKQELRYEFIDGKVCPIANETLDRAIIATTNLSSMLQEYLKCTICRVFGANVKVQTLESNSFCYPDLSVSGDVHDRSANNFISHPCLIVEVLSPTTEVYDRGDKFALYRQSPSLQEYVLVSTDRIHLDVYRQPTAGIWEFSAYSSGDPIELISVNLSFEIDRVYDEIVF</sequence>
<dbReference type="InterPro" id="IPR011335">
    <property type="entry name" value="Restrct_endonuc-II-like"/>
</dbReference>
<evidence type="ECO:0000313" key="3">
    <source>
        <dbReference type="Proteomes" id="UP000010366"/>
    </source>
</evidence>
<evidence type="ECO:0000313" key="2">
    <source>
        <dbReference type="EMBL" id="AFY91418.1"/>
    </source>
</evidence>
<dbReference type="Gene3D" id="3.90.1570.10">
    <property type="entry name" value="tt1808, chain A"/>
    <property type="match status" value="1"/>
</dbReference>
<gene>
    <name evidence="2" type="ORF">Cha6605_0111</name>
</gene>
<organism evidence="2 3">
    <name type="scientific">Chamaesiphon minutus (strain ATCC 27169 / PCC 6605)</name>
    <dbReference type="NCBI Taxonomy" id="1173020"/>
    <lineage>
        <taxon>Bacteria</taxon>
        <taxon>Bacillati</taxon>
        <taxon>Cyanobacteriota</taxon>
        <taxon>Cyanophyceae</taxon>
        <taxon>Gomontiellales</taxon>
        <taxon>Chamaesiphonaceae</taxon>
        <taxon>Chamaesiphon</taxon>
    </lineage>
</organism>
<dbReference type="STRING" id="1173020.Cha6605_0111"/>
<dbReference type="Proteomes" id="UP000010366">
    <property type="component" value="Chromosome"/>
</dbReference>
<dbReference type="InterPro" id="IPR008538">
    <property type="entry name" value="Uma2"/>
</dbReference>
<evidence type="ECO:0000259" key="1">
    <source>
        <dbReference type="Pfam" id="PF05685"/>
    </source>
</evidence>
<feature type="domain" description="Putative restriction endonuclease" evidence="1">
    <location>
        <begin position="15"/>
        <end position="171"/>
    </location>
</feature>
<name>K9U9Y4_CHAP6</name>
<protein>
    <recommendedName>
        <fullName evidence="1">Putative restriction endonuclease domain-containing protein</fullName>
    </recommendedName>
</protein>
<dbReference type="InterPro" id="IPR012296">
    <property type="entry name" value="Nuclease_put_TT1808"/>
</dbReference>
<dbReference type="HOGENOM" id="CLU_076312_6_2_3"/>
<dbReference type="PATRIC" id="fig|1173020.3.peg.125"/>
<dbReference type="OrthoDB" id="668969at2"/>
<dbReference type="PANTHER" id="PTHR36558">
    <property type="entry name" value="GLR1098 PROTEIN"/>
    <property type="match status" value="1"/>
</dbReference>
<accession>K9U9Y4</accession>
<reference evidence="2 3" key="1">
    <citation type="submission" date="2012-05" db="EMBL/GenBank/DDBJ databases">
        <title>Finished chromosome of genome of Chamaesiphon sp. PCC 6605.</title>
        <authorList>
            <consortium name="US DOE Joint Genome Institute"/>
            <person name="Gugger M."/>
            <person name="Coursin T."/>
            <person name="Rippka R."/>
            <person name="Tandeau De Marsac N."/>
            <person name="Huntemann M."/>
            <person name="Wei C.-L."/>
            <person name="Han J."/>
            <person name="Detter J.C."/>
            <person name="Han C."/>
            <person name="Tapia R."/>
            <person name="Chen A."/>
            <person name="Kyrpides N."/>
            <person name="Mavromatis K."/>
            <person name="Markowitz V."/>
            <person name="Szeto E."/>
            <person name="Ivanova N."/>
            <person name="Pagani I."/>
            <person name="Pati A."/>
            <person name="Goodwin L."/>
            <person name="Nordberg H.P."/>
            <person name="Cantor M.N."/>
            <person name="Hua S.X."/>
            <person name="Woyke T."/>
            <person name="Kerfeld C.A."/>
        </authorList>
    </citation>
    <scope>NUCLEOTIDE SEQUENCE [LARGE SCALE GENOMIC DNA]</scope>
    <source>
        <strain evidence="3">ATCC 27169 / PCC 6605</strain>
    </source>
</reference>
<dbReference type="AlphaFoldDB" id="K9U9Y4"/>
<dbReference type="EMBL" id="CP003600">
    <property type="protein sequence ID" value="AFY91418.1"/>
    <property type="molecule type" value="Genomic_DNA"/>
</dbReference>
<dbReference type="CDD" id="cd06260">
    <property type="entry name" value="DUF820-like"/>
    <property type="match status" value="1"/>
</dbReference>
<dbReference type="eggNOG" id="COG4636">
    <property type="taxonomic scope" value="Bacteria"/>
</dbReference>
<dbReference type="PANTHER" id="PTHR36558:SF1">
    <property type="entry name" value="RESTRICTION ENDONUCLEASE DOMAIN-CONTAINING PROTEIN-RELATED"/>
    <property type="match status" value="1"/>
</dbReference>
<dbReference type="KEGG" id="cmp:Cha6605_0111"/>
<proteinExistence type="predicted"/>